<evidence type="ECO:0000256" key="1">
    <source>
        <dbReference type="SAM" id="MobiDB-lite"/>
    </source>
</evidence>
<feature type="region of interest" description="Disordered" evidence="1">
    <location>
        <begin position="175"/>
        <end position="194"/>
    </location>
</feature>
<protein>
    <submittedName>
        <fullName evidence="2">Uncharacterized protein</fullName>
    </submittedName>
</protein>
<name>A0A8E2AXH4_9APHY</name>
<keyword evidence="3" id="KW-1185">Reference proteome</keyword>
<accession>A0A8E2AXH4</accession>
<evidence type="ECO:0000313" key="2">
    <source>
        <dbReference type="EMBL" id="OCH92913.1"/>
    </source>
</evidence>
<dbReference type="Proteomes" id="UP000250043">
    <property type="component" value="Unassembled WGS sequence"/>
</dbReference>
<gene>
    <name evidence="2" type="ORF">OBBRIDRAFT_392810</name>
</gene>
<dbReference type="AlphaFoldDB" id="A0A8E2AXH4"/>
<sequence>MYSRHFYEVVRRQAIRLQTRFASAAGRKEAVTSARGLVSPQYRSEGAYLLRDSSERTMTRWQGHRHGMGLACGPSTVFHRIRIPLRFRRSKPRGGWTDLDSDDPGGFERRRGGARSTVRNTLGGGARSDAIKAVVVGRLTRPDTFRRARTVASGKIGEVDGPGFADVWHPQQGTSAGTVPLRMSPTRPPRQAGGLPERAIFAAGEARDKRDLRACRDKSRRGREHVAETLSHRLPPSALVCCGEQRRTTLRGNFGPCRSAAGGAG</sequence>
<proteinExistence type="predicted"/>
<feature type="region of interest" description="Disordered" evidence="1">
    <location>
        <begin position="92"/>
        <end position="123"/>
    </location>
</feature>
<dbReference type="EMBL" id="KV722362">
    <property type="protein sequence ID" value="OCH92913.1"/>
    <property type="molecule type" value="Genomic_DNA"/>
</dbReference>
<evidence type="ECO:0000313" key="3">
    <source>
        <dbReference type="Proteomes" id="UP000250043"/>
    </source>
</evidence>
<reference evidence="2 3" key="1">
    <citation type="submission" date="2016-07" db="EMBL/GenBank/DDBJ databases">
        <title>Draft genome of the white-rot fungus Obba rivulosa 3A-2.</title>
        <authorList>
            <consortium name="DOE Joint Genome Institute"/>
            <person name="Miettinen O."/>
            <person name="Riley R."/>
            <person name="Acob R."/>
            <person name="Barry K."/>
            <person name="Cullen D."/>
            <person name="De Vries R."/>
            <person name="Hainaut M."/>
            <person name="Hatakka A."/>
            <person name="Henrissat B."/>
            <person name="Hilden K."/>
            <person name="Kuo R."/>
            <person name="Labutti K."/>
            <person name="Lipzen A."/>
            <person name="Makela M.R."/>
            <person name="Sandor L."/>
            <person name="Spatafora J.W."/>
            <person name="Grigoriev I.V."/>
            <person name="Hibbett D.S."/>
        </authorList>
    </citation>
    <scope>NUCLEOTIDE SEQUENCE [LARGE SCALE GENOMIC DNA]</scope>
    <source>
        <strain evidence="2 3">3A-2</strain>
    </source>
</reference>
<organism evidence="2 3">
    <name type="scientific">Obba rivulosa</name>
    <dbReference type="NCBI Taxonomy" id="1052685"/>
    <lineage>
        <taxon>Eukaryota</taxon>
        <taxon>Fungi</taxon>
        <taxon>Dikarya</taxon>
        <taxon>Basidiomycota</taxon>
        <taxon>Agaricomycotina</taxon>
        <taxon>Agaricomycetes</taxon>
        <taxon>Polyporales</taxon>
        <taxon>Gelatoporiaceae</taxon>
        <taxon>Obba</taxon>
    </lineage>
</organism>